<dbReference type="EMBL" id="JBBNAF010000004">
    <property type="protein sequence ID" value="KAK9150397.1"/>
    <property type="molecule type" value="Genomic_DNA"/>
</dbReference>
<accession>A0AAP0PNE0</accession>
<gene>
    <name evidence="1" type="ORF">Syun_008706</name>
</gene>
<evidence type="ECO:0000313" key="1">
    <source>
        <dbReference type="EMBL" id="KAK9150397.1"/>
    </source>
</evidence>
<proteinExistence type="predicted"/>
<dbReference type="Proteomes" id="UP001420932">
    <property type="component" value="Unassembled WGS sequence"/>
</dbReference>
<name>A0AAP0PNE0_9MAGN</name>
<evidence type="ECO:0000313" key="2">
    <source>
        <dbReference type="Proteomes" id="UP001420932"/>
    </source>
</evidence>
<keyword evidence="2" id="KW-1185">Reference proteome</keyword>
<sequence>MNLLVNGCPLPHIQRSLSLRVFSSHIVGGDSCRNRVFMNNINHVYINLNSIIHQRRR</sequence>
<comment type="caution">
    <text evidence="1">The sequence shown here is derived from an EMBL/GenBank/DDBJ whole genome shotgun (WGS) entry which is preliminary data.</text>
</comment>
<protein>
    <submittedName>
        <fullName evidence="1">Uncharacterized protein</fullName>
    </submittedName>
</protein>
<dbReference type="AlphaFoldDB" id="A0AAP0PNE0"/>
<organism evidence="1 2">
    <name type="scientific">Stephania yunnanensis</name>
    <dbReference type="NCBI Taxonomy" id="152371"/>
    <lineage>
        <taxon>Eukaryota</taxon>
        <taxon>Viridiplantae</taxon>
        <taxon>Streptophyta</taxon>
        <taxon>Embryophyta</taxon>
        <taxon>Tracheophyta</taxon>
        <taxon>Spermatophyta</taxon>
        <taxon>Magnoliopsida</taxon>
        <taxon>Ranunculales</taxon>
        <taxon>Menispermaceae</taxon>
        <taxon>Menispermoideae</taxon>
        <taxon>Cissampelideae</taxon>
        <taxon>Stephania</taxon>
    </lineage>
</organism>
<reference evidence="1 2" key="1">
    <citation type="submission" date="2024-01" db="EMBL/GenBank/DDBJ databases">
        <title>Genome assemblies of Stephania.</title>
        <authorList>
            <person name="Yang L."/>
        </authorList>
    </citation>
    <scope>NUCLEOTIDE SEQUENCE [LARGE SCALE GENOMIC DNA]</scope>
    <source>
        <strain evidence="1">YNDBR</strain>
        <tissue evidence="1">Leaf</tissue>
    </source>
</reference>